<gene>
    <name evidence="1" type="ORF">POM88_031782</name>
</gene>
<reference evidence="1" key="1">
    <citation type="submission" date="2023-02" db="EMBL/GenBank/DDBJ databases">
        <title>Genome of toxic invasive species Heracleum sosnowskyi carries increased number of genes despite the absence of recent whole-genome duplications.</title>
        <authorList>
            <person name="Schelkunov M."/>
            <person name="Shtratnikova V."/>
            <person name="Makarenko M."/>
            <person name="Klepikova A."/>
            <person name="Omelchenko D."/>
            <person name="Novikova G."/>
            <person name="Obukhova E."/>
            <person name="Bogdanov V."/>
            <person name="Penin A."/>
            <person name="Logacheva M."/>
        </authorList>
    </citation>
    <scope>NUCLEOTIDE SEQUENCE</scope>
    <source>
        <strain evidence="1">Hsosn_3</strain>
        <tissue evidence="1">Leaf</tissue>
    </source>
</reference>
<keyword evidence="2" id="KW-1185">Reference proteome</keyword>
<dbReference type="AlphaFoldDB" id="A0AAD8MK55"/>
<name>A0AAD8MK55_9APIA</name>
<reference evidence="1" key="2">
    <citation type="submission" date="2023-05" db="EMBL/GenBank/DDBJ databases">
        <authorList>
            <person name="Schelkunov M.I."/>
        </authorList>
    </citation>
    <scope>NUCLEOTIDE SEQUENCE</scope>
    <source>
        <strain evidence="1">Hsosn_3</strain>
        <tissue evidence="1">Leaf</tissue>
    </source>
</reference>
<dbReference type="Proteomes" id="UP001237642">
    <property type="component" value="Unassembled WGS sequence"/>
</dbReference>
<sequence>MSDVLLIVYKTFREHKHITFVKNFGDMTLLWIRSDKSNPQCTFDNCQNFDSTRMGVWSIDSPRRKVNTNKRNAECVESRNPTLIVVTFEPTLLDDVSPGIFNPLVKKSF</sequence>
<protein>
    <submittedName>
        <fullName evidence="1">Uncharacterized protein</fullName>
    </submittedName>
</protein>
<comment type="caution">
    <text evidence="1">The sequence shown here is derived from an EMBL/GenBank/DDBJ whole genome shotgun (WGS) entry which is preliminary data.</text>
</comment>
<evidence type="ECO:0000313" key="2">
    <source>
        <dbReference type="Proteomes" id="UP001237642"/>
    </source>
</evidence>
<dbReference type="EMBL" id="JAUIZM010000007">
    <property type="protein sequence ID" value="KAK1375589.1"/>
    <property type="molecule type" value="Genomic_DNA"/>
</dbReference>
<organism evidence="1 2">
    <name type="scientific">Heracleum sosnowskyi</name>
    <dbReference type="NCBI Taxonomy" id="360622"/>
    <lineage>
        <taxon>Eukaryota</taxon>
        <taxon>Viridiplantae</taxon>
        <taxon>Streptophyta</taxon>
        <taxon>Embryophyta</taxon>
        <taxon>Tracheophyta</taxon>
        <taxon>Spermatophyta</taxon>
        <taxon>Magnoliopsida</taxon>
        <taxon>eudicotyledons</taxon>
        <taxon>Gunneridae</taxon>
        <taxon>Pentapetalae</taxon>
        <taxon>asterids</taxon>
        <taxon>campanulids</taxon>
        <taxon>Apiales</taxon>
        <taxon>Apiaceae</taxon>
        <taxon>Apioideae</taxon>
        <taxon>apioid superclade</taxon>
        <taxon>Tordylieae</taxon>
        <taxon>Tordyliinae</taxon>
        <taxon>Heracleum</taxon>
    </lineage>
</organism>
<accession>A0AAD8MK55</accession>
<evidence type="ECO:0000313" key="1">
    <source>
        <dbReference type="EMBL" id="KAK1375589.1"/>
    </source>
</evidence>
<proteinExistence type="predicted"/>